<keyword evidence="3" id="KW-1185">Reference proteome</keyword>
<keyword evidence="1" id="KW-0472">Membrane</keyword>
<organism evidence="2 3">
    <name type="scientific">Panicum virgatum</name>
    <name type="common">Blackwell switchgrass</name>
    <dbReference type="NCBI Taxonomy" id="38727"/>
    <lineage>
        <taxon>Eukaryota</taxon>
        <taxon>Viridiplantae</taxon>
        <taxon>Streptophyta</taxon>
        <taxon>Embryophyta</taxon>
        <taxon>Tracheophyta</taxon>
        <taxon>Spermatophyta</taxon>
        <taxon>Magnoliopsida</taxon>
        <taxon>Liliopsida</taxon>
        <taxon>Poales</taxon>
        <taxon>Poaceae</taxon>
        <taxon>PACMAD clade</taxon>
        <taxon>Panicoideae</taxon>
        <taxon>Panicodae</taxon>
        <taxon>Paniceae</taxon>
        <taxon>Panicinae</taxon>
        <taxon>Panicum</taxon>
        <taxon>Panicum sect. Hiantes</taxon>
    </lineage>
</organism>
<name>A0A8T0MRT3_PANVG</name>
<keyword evidence="1" id="KW-0812">Transmembrane</keyword>
<comment type="caution">
    <text evidence="2">The sequence shown here is derived from an EMBL/GenBank/DDBJ whole genome shotgun (WGS) entry which is preliminary data.</text>
</comment>
<feature type="transmembrane region" description="Helical" evidence="1">
    <location>
        <begin position="53"/>
        <end position="73"/>
    </location>
</feature>
<gene>
    <name evidence="2" type="ORF">PVAP13_9NG453900</name>
</gene>
<evidence type="ECO:0000313" key="2">
    <source>
        <dbReference type="EMBL" id="KAG2539183.1"/>
    </source>
</evidence>
<feature type="transmembrane region" description="Helical" evidence="1">
    <location>
        <begin position="7"/>
        <end position="33"/>
    </location>
</feature>
<proteinExistence type="predicted"/>
<dbReference type="AlphaFoldDB" id="A0A8T0MRT3"/>
<sequence length="104" mass="12306">MYRTESYFLFIFAIRFLFIFAIRFCRCGTHFLLHGFFQNSSLGLSACKDVVISSMPFHMTDFFSLYMLCWLLIGGKKFLLRDSLSHVPFFMLHIKLLMYECTGK</sequence>
<accession>A0A8T0MRT3</accession>
<keyword evidence="1" id="KW-1133">Transmembrane helix</keyword>
<evidence type="ECO:0000256" key="1">
    <source>
        <dbReference type="SAM" id="Phobius"/>
    </source>
</evidence>
<protein>
    <submittedName>
        <fullName evidence="2">Uncharacterized protein</fullName>
    </submittedName>
</protein>
<reference evidence="2" key="1">
    <citation type="submission" date="2020-05" db="EMBL/GenBank/DDBJ databases">
        <title>WGS assembly of Panicum virgatum.</title>
        <authorList>
            <person name="Lovell J.T."/>
            <person name="Jenkins J."/>
            <person name="Shu S."/>
            <person name="Juenger T.E."/>
            <person name="Schmutz J."/>
        </authorList>
    </citation>
    <scope>NUCLEOTIDE SEQUENCE</scope>
    <source>
        <strain evidence="2">AP13</strain>
    </source>
</reference>
<dbReference type="EMBL" id="CM029054">
    <property type="protein sequence ID" value="KAG2539183.1"/>
    <property type="molecule type" value="Genomic_DNA"/>
</dbReference>
<dbReference type="Proteomes" id="UP000823388">
    <property type="component" value="Chromosome 9N"/>
</dbReference>
<evidence type="ECO:0000313" key="3">
    <source>
        <dbReference type="Proteomes" id="UP000823388"/>
    </source>
</evidence>